<dbReference type="Proteomes" id="UP001190700">
    <property type="component" value="Unassembled WGS sequence"/>
</dbReference>
<reference evidence="1 3" key="1">
    <citation type="journal article" date="2015" name="Genome Biol. Evol.">
        <title>Comparative Genomics of a Bacterivorous Green Alga Reveals Evolutionary Causalities and Consequences of Phago-Mixotrophic Mode of Nutrition.</title>
        <authorList>
            <person name="Burns J.A."/>
            <person name="Paasch A."/>
            <person name="Narechania A."/>
            <person name="Kim E."/>
        </authorList>
    </citation>
    <scope>NUCLEOTIDE SEQUENCE [LARGE SCALE GENOMIC DNA]</scope>
    <source>
        <strain evidence="1">PLY_AMNH</strain>
    </source>
</reference>
<evidence type="ECO:0000313" key="2">
    <source>
        <dbReference type="EMBL" id="KAK3254401.1"/>
    </source>
</evidence>
<sequence length="117" mass="13035">MKPWKEWMKVMTSADKQPALADVNENIKRMHTCRSREQFQHLGLCEPASSNNGGVVPASEIIAAAHEKLEAKACKKVKGCYYVNSKRAIAEPVTNDWVQDYESSVTGKATVRVQLSI</sequence>
<name>A0AAE0CFJ2_9CHLO</name>
<evidence type="ECO:0000313" key="3">
    <source>
        <dbReference type="Proteomes" id="UP001190700"/>
    </source>
</evidence>
<dbReference type="EMBL" id="LGRX02023632">
    <property type="protein sequence ID" value="KAK3254401.1"/>
    <property type="molecule type" value="Genomic_DNA"/>
</dbReference>
<dbReference type="EMBL" id="LGRX02024155">
    <property type="protein sequence ID" value="KAK3254098.1"/>
    <property type="molecule type" value="Genomic_DNA"/>
</dbReference>
<organism evidence="1 3">
    <name type="scientific">Cymbomonas tetramitiformis</name>
    <dbReference type="NCBI Taxonomy" id="36881"/>
    <lineage>
        <taxon>Eukaryota</taxon>
        <taxon>Viridiplantae</taxon>
        <taxon>Chlorophyta</taxon>
        <taxon>Pyramimonadophyceae</taxon>
        <taxon>Pyramimonadales</taxon>
        <taxon>Pyramimonadaceae</taxon>
        <taxon>Cymbomonas</taxon>
    </lineage>
</organism>
<dbReference type="AlphaFoldDB" id="A0AAE0CFJ2"/>
<reference evidence="1" key="2">
    <citation type="submission" date="2023-06" db="EMBL/GenBank/DDBJ databases">
        <title>Long-read-based genome assembly of the green algal bacterivore Cymbomonas tetramitiformis.</title>
        <authorList>
            <person name="Gyaltshen Y."/>
            <person name="Rozenberg A."/>
            <person name="Paasch A."/>
            <person name="Burns J.A."/>
            <person name="Warring S."/>
            <person name="Larson R."/>
            <person name="Maurer-Alcala X."/>
            <person name="Dacks J."/>
            <person name="Kim E."/>
        </authorList>
    </citation>
    <scope>NUCLEOTIDE SEQUENCE</scope>
    <source>
        <strain evidence="1">PLY_AMNH</strain>
    </source>
</reference>
<gene>
    <name evidence="2" type="ORF">CYMTET_36382</name>
    <name evidence="1" type="ORF">CYMTET_36673</name>
</gene>
<protein>
    <submittedName>
        <fullName evidence="1">Uncharacterized protein</fullName>
    </submittedName>
</protein>
<keyword evidence="3" id="KW-1185">Reference proteome</keyword>
<comment type="caution">
    <text evidence="1">The sequence shown here is derived from an EMBL/GenBank/DDBJ whole genome shotgun (WGS) entry which is preliminary data.</text>
</comment>
<accession>A0AAE0CFJ2</accession>
<proteinExistence type="predicted"/>
<evidence type="ECO:0000313" key="1">
    <source>
        <dbReference type="EMBL" id="KAK3254098.1"/>
    </source>
</evidence>